<proteinExistence type="predicted"/>
<accession>C6PMU0</accession>
<dbReference type="Proteomes" id="UP000004198">
    <property type="component" value="Unassembled WGS sequence"/>
</dbReference>
<dbReference type="PIRSF" id="PIRSF020606">
    <property type="entry name" value="UCP020606"/>
    <property type="match status" value="1"/>
</dbReference>
<protein>
    <submittedName>
        <fullName evidence="2">Putative sodium-glucose/galactose cotransporter</fullName>
    </submittedName>
</protein>
<evidence type="ECO:0000313" key="2">
    <source>
        <dbReference type="EMBL" id="EET89518.1"/>
    </source>
</evidence>
<dbReference type="RefSeq" id="WP_007058992.1">
    <property type="nucleotide sequence ID" value="NZ_ACVI01000001.1"/>
</dbReference>
<comment type="caution">
    <text evidence="2">The sequence shown here is derived from an EMBL/GenBank/DDBJ whole genome shotgun (WGS) entry which is preliminary data.</text>
</comment>
<gene>
    <name evidence="2" type="ORF">CcarbDRAFT_0107</name>
</gene>
<dbReference type="Pfam" id="PF09997">
    <property type="entry name" value="DUF2238"/>
    <property type="match status" value="1"/>
</dbReference>
<feature type="transmembrane region" description="Helical" evidence="1">
    <location>
        <begin position="99"/>
        <end position="120"/>
    </location>
</feature>
<sequence>MNMKEVSKIHSTFLAIFSIVFIWSAIYPKDSFTWVLEVFPAVIGIIIIIFTYKKFRFTTFVYGLILIHAIILLIGGHYTYAEMPLFNWIKDSFHLSRNYYDRLGHFAQGFIPAFISREILIRKSYLKKGKMLLFIVICICLAISAAYELIEWLVAEVTGSAADAFLGTQGDVWDTQWDMFLALIGSMSAVFMFSKIHDKCIEKFK</sequence>
<keyword evidence="1" id="KW-0812">Transmembrane</keyword>
<feature type="transmembrane region" description="Helical" evidence="1">
    <location>
        <begin position="132"/>
        <end position="155"/>
    </location>
</feature>
<dbReference type="eggNOG" id="COG3647">
    <property type="taxonomic scope" value="Bacteria"/>
</dbReference>
<evidence type="ECO:0000256" key="1">
    <source>
        <dbReference type="SAM" id="Phobius"/>
    </source>
</evidence>
<feature type="transmembrane region" description="Helical" evidence="1">
    <location>
        <begin position="59"/>
        <end position="79"/>
    </location>
</feature>
<evidence type="ECO:0000313" key="3">
    <source>
        <dbReference type="Proteomes" id="UP000004198"/>
    </source>
</evidence>
<dbReference type="InterPro" id="IPR014509">
    <property type="entry name" value="YjdF-like"/>
</dbReference>
<feature type="transmembrane region" description="Helical" evidence="1">
    <location>
        <begin position="9"/>
        <end position="26"/>
    </location>
</feature>
<dbReference type="AlphaFoldDB" id="C6PMU0"/>
<feature type="transmembrane region" description="Helical" evidence="1">
    <location>
        <begin position="175"/>
        <end position="193"/>
    </location>
</feature>
<reference evidence="2 3" key="1">
    <citation type="submission" date="2009-06" db="EMBL/GenBank/DDBJ databases">
        <title>The draft genome of Clostridium carboxidivorans P7.</title>
        <authorList>
            <consortium name="US DOE Joint Genome Institute (JGI-PGF)"/>
            <person name="Lucas S."/>
            <person name="Copeland A."/>
            <person name="Lapidus A."/>
            <person name="Glavina del Rio T."/>
            <person name="Tice H."/>
            <person name="Bruce D."/>
            <person name="Goodwin L."/>
            <person name="Pitluck S."/>
            <person name="Larimer F."/>
            <person name="Land M.L."/>
            <person name="Hauser L."/>
            <person name="Hemme C.L."/>
        </authorList>
    </citation>
    <scope>NUCLEOTIDE SEQUENCE [LARGE SCALE GENOMIC DNA]</scope>
    <source>
        <strain evidence="2 3">P7</strain>
    </source>
</reference>
<keyword evidence="1" id="KW-0472">Membrane</keyword>
<dbReference type="InterPro" id="IPR058534">
    <property type="entry name" value="YjdF"/>
</dbReference>
<name>C6PMU0_9CLOT</name>
<keyword evidence="3" id="KW-1185">Reference proteome</keyword>
<feature type="transmembrane region" description="Helical" evidence="1">
    <location>
        <begin position="32"/>
        <end position="52"/>
    </location>
</feature>
<keyword evidence="1" id="KW-1133">Transmembrane helix</keyword>
<organism evidence="2 3">
    <name type="scientific">Clostridium carboxidivorans P7</name>
    <dbReference type="NCBI Taxonomy" id="536227"/>
    <lineage>
        <taxon>Bacteria</taxon>
        <taxon>Bacillati</taxon>
        <taxon>Bacillota</taxon>
        <taxon>Clostridia</taxon>
        <taxon>Eubacteriales</taxon>
        <taxon>Clostridiaceae</taxon>
        <taxon>Clostridium</taxon>
    </lineage>
</organism>
<dbReference type="EMBL" id="ACVI01000001">
    <property type="protein sequence ID" value="EET89518.1"/>
    <property type="molecule type" value="Genomic_DNA"/>
</dbReference>